<protein>
    <submittedName>
        <fullName evidence="2">Uncharacterized protein</fullName>
    </submittedName>
</protein>
<evidence type="ECO:0000313" key="3">
    <source>
        <dbReference type="Proteomes" id="UP000601435"/>
    </source>
</evidence>
<feature type="compositionally biased region" description="Basic and acidic residues" evidence="1">
    <location>
        <begin position="365"/>
        <end position="378"/>
    </location>
</feature>
<keyword evidence="3" id="KW-1185">Reference proteome</keyword>
<gene>
    <name evidence="2" type="ORF">SNEC2469_LOCUS8158</name>
</gene>
<evidence type="ECO:0000313" key="2">
    <source>
        <dbReference type="EMBL" id="CAE7324132.1"/>
    </source>
</evidence>
<comment type="caution">
    <text evidence="2">The sequence shown here is derived from an EMBL/GenBank/DDBJ whole genome shotgun (WGS) entry which is preliminary data.</text>
</comment>
<feature type="region of interest" description="Disordered" evidence="1">
    <location>
        <begin position="352"/>
        <end position="522"/>
    </location>
</feature>
<feature type="region of interest" description="Disordered" evidence="1">
    <location>
        <begin position="604"/>
        <end position="628"/>
    </location>
</feature>
<feature type="compositionally biased region" description="Basic and acidic residues" evidence="1">
    <location>
        <begin position="399"/>
        <end position="412"/>
    </location>
</feature>
<name>A0A812P7P3_9DINO</name>
<dbReference type="Proteomes" id="UP000601435">
    <property type="component" value="Unassembled WGS sequence"/>
</dbReference>
<dbReference type="AlphaFoldDB" id="A0A812P7P3"/>
<evidence type="ECO:0000256" key="1">
    <source>
        <dbReference type="SAM" id="MobiDB-lite"/>
    </source>
</evidence>
<reference evidence="2" key="1">
    <citation type="submission" date="2021-02" db="EMBL/GenBank/DDBJ databases">
        <authorList>
            <person name="Dougan E. K."/>
            <person name="Rhodes N."/>
            <person name="Thang M."/>
            <person name="Chan C."/>
        </authorList>
    </citation>
    <scope>NUCLEOTIDE SEQUENCE</scope>
</reference>
<feature type="compositionally biased region" description="Basic and acidic residues" evidence="1">
    <location>
        <begin position="482"/>
        <end position="491"/>
    </location>
</feature>
<feature type="region of interest" description="Disordered" evidence="1">
    <location>
        <begin position="568"/>
        <end position="589"/>
    </location>
</feature>
<feature type="region of interest" description="Disordered" evidence="1">
    <location>
        <begin position="164"/>
        <end position="315"/>
    </location>
</feature>
<feature type="compositionally biased region" description="Polar residues" evidence="1">
    <location>
        <begin position="192"/>
        <end position="203"/>
    </location>
</feature>
<feature type="non-terminal residue" evidence="2">
    <location>
        <position position="1"/>
    </location>
</feature>
<sequence length="628" mass="67280">MVTTHYADPWFCLMKIEDMPGEVASKGRGGASTRLCWPRKCVDPGVGDPDWRRQAQCLGLGPMVLKLCSPHGLLSEGTGGMPISYILKVSSAISTLDLQLAQCDSIAEKDMLLDEVQRLTGSMSAANLRCRQFLQDGLSVMHQRGQQIFVQAVSWLNGAKLSAKEDDAGYSPEQRAGTGDPADSPEPLPGSSEEQSPASSKASSPGEEEDEQLAGLAELHEESEQVEDEQAAGFADRHDESEEVEDSEAALEVPDVSVESTSWQTEDDRPSSEGTDAEVDVADAGTEASYEEVRQEQSGVSEAEAASGTLESGSLEWHSDWTTTVAHVNVSSGYASVAEVFACDLAVGKLMPSDHPMFSTSTRPDLSRAEEGEERQETESEEETEPPRKRKAPAVDDQAAERSFSESSRSLDDDGETEGTGPDELSQAAPVEVVVVHALAKEEEDPGTDCGHAGLQQLPPASVSVNGPASPFFRPFPGPDAQEDHESHQGDLDTPMPSDADLDDADPCKSPSLTPSFSPEPDAISCFSFGETREKAGYMAAAEACLDQDSSPDALAWREEDLHFARPEIASWPPPAPQPTRRLPSDPRELADTVTWTVMSSSFSRGVSLDKSPSATEQPSPSSPQGLQ</sequence>
<proteinExistence type="predicted"/>
<dbReference type="EMBL" id="CAJNJA010013564">
    <property type="protein sequence ID" value="CAE7324132.1"/>
    <property type="molecule type" value="Genomic_DNA"/>
</dbReference>
<organism evidence="2 3">
    <name type="scientific">Symbiodinium necroappetens</name>
    <dbReference type="NCBI Taxonomy" id="1628268"/>
    <lineage>
        <taxon>Eukaryota</taxon>
        <taxon>Sar</taxon>
        <taxon>Alveolata</taxon>
        <taxon>Dinophyceae</taxon>
        <taxon>Suessiales</taxon>
        <taxon>Symbiodiniaceae</taxon>
        <taxon>Symbiodinium</taxon>
    </lineage>
</organism>
<accession>A0A812P7P3</accession>
<dbReference type="OrthoDB" id="442607at2759"/>